<evidence type="ECO:0000313" key="2">
    <source>
        <dbReference type="Ensembl" id="ENSSSCP00030047864.1"/>
    </source>
</evidence>
<dbReference type="SUPFAM" id="SSF103196">
    <property type="entry name" value="Roadblock/LC7 domain"/>
    <property type="match status" value="1"/>
</dbReference>
<feature type="region of interest" description="Disordered" evidence="1">
    <location>
        <begin position="101"/>
        <end position="121"/>
    </location>
</feature>
<sequence length="121" mass="13002">MVAAGGLHPKALIQVLSQASAGRAQSTLLLNNEGSLLNHSTYRDVDARSPWPLPGTPGQPVAGTGNQVFNEHNLKFIFIDRLEGRAQALVQYPQEPLIQIAAPSKKRDDHLEGQGLLGKTS</sequence>
<reference evidence="2" key="1">
    <citation type="submission" date="2025-08" db="UniProtKB">
        <authorList>
            <consortium name="Ensembl"/>
        </authorList>
    </citation>
    <scope>IDENTIFICATION</scope>
</reference>
<dbReference type="PANTHER" id="PTHR13323">
    <property type="entry name" value="LATE ENDOSOMAL/LYSOSOMAL MP1 INTERACTING PROTEIN"/>
    <property type="match status" value="1"/>
</dbReference>
<dbReference type="Gene3D" id="3.30.450.30">
    <property type="entry name" value="Dynein light chain 2a, cytoplasmic"/>
    <property type="match status" value="1"/>
</dbReference>
<organism evidence="2 3">
    <name type="scientific">Sus scrofa</name>
    <name type="common">Pig</name>
    <dbReference type="NCBI Taxonomy" id="9823"/>
    <lineage>
        <taxon>Eukaryota</taxon>
        <taxon>Metazoa</taxon>
        <taxon>Chordata</taxon>
        <taxon>Craniata</taxon>
        <taxon>Vertebrata</taxon>
        <taxon>Euteleostomi</taxon>
        <taxon>Mammalia</taxon>
        <taxon>Eutheria</taxon>
        <taxon>Laurasiatheria</taxon>
        <taxon>Artiodactyla</taxon>
        <taxon>Suina</taxon>
        <taxon>Suidae</taxon>
        <taxon>Sus</taxon>
    </lineage>
</organism>
<dbReference type="InterPro" id="IPR037587">
    <property type="entry name" value="LAMTOR2-like"/>
</dbReference>
<feature type="region of interest" description="Disordered" evidence="1">
    <location>
        <begin position="45"/>
        <end position="65"/>
    </location>
</feature>
<evidence type="ECO:0000313" key="3">
    <source>
        <dbReference type="Proteomes" id="UP000694570"/>
    </source>
</evidence>
<dbReference type="Ensembl" id="ENSSSCT00030103569.1">
    <property type="protein sequence ID" value="ENSSSCP00030047864.1"/>
    <property type="gene ID" value="ENSSSCG00030073906.1"/>
</dbReference>
<dbReference type="Proteomes" id="UP000694570">
    <property type="component" value="Unplaced"/>
</dbReference>
<accession>A0A8D0KLU4</accession>
<protein>
    <submittedName>
        <fullName evidence="2">Uncharacterized protein</fullName>
    </submittedName>
</protein>
<name>A0A8D0KLU4_PIG</name>
<proteinExistence type="predicted"/>
<dbReference type="AlphaFoldDB" id="A0A8D0KLU4"/>
<evidence type="ECO:0000256" key="1">
    <source>
        <dbReference type="SAM" id="MobiDB-lite"/>
    </source>
</evidence>
<dbReference type="GO" id="GO:0005085">
    <property type="term" value="F:guanyl-nucleotide exchange factor activity"/>
    <property type="evidence" value="ECO:0007669"/>
    <property type="project" value="InterPro"/>
</dbReference>
<dbReference type="GO" id="GO:0032008">
    <property type="term" value="P:positive regulation of TOR signaling"/>
    <property type="evidence" value="ECO:0007669"/>
    <property type="project" value="InterPro"/>
</dbReference>
<dbReference type="GO" id="GO:0060090">
    <property type="term" value="F:molecular adaptor activity"/>
    <property type="evidence" value="ECO:0007669"/>
    <property type="project" value="InterPro"/>
</dbReference>